<keyword evidence="2 6" id="KW-0132">Cell division</keyword>
<feature type="domain" description="Septum formation inhibitor MinC C-terminal" evidence="7">
    <location>
        <begin position="108"/>
        <end position="205"/>
    </location>
</feature>
<comment type="similarity">
    <text evidence="1 6">Belongs to the MinC family.</text>
</comment>
<gene>
    <name evidence="6" type="primary">minC</name>
    <name evidence="9" type="ORF">IAC55_03775</name>
</gene>
<sequence length="209" mass="23046">MNKDNCVVFKGIGKDIAVILSDNVSFEDIKNTLAEKVESSAKFFDGVTTSIILKGRELSDDEEKELLDIMSEKLNMTISFLKTESTKEEKQPILKKEMKGCSLTKYHKGSIRSGQVLEFDGSLVIIGDVNPGAIVKATENITILGQLKGIAHAGCNGNKDAFVSAISMTPVQLRIADIITVFPEENIHREKPVEFAYIENGHIYVKPLN</sequence>
<organism evidence="9 10">
    <name type="scientific">Candidatus Fimicola merdigallinarum</name>
    <dbReference type="NCBI Taxonomy" id="2840819"/>
    <lineage>
        <taxon>Bacteria</taxon>
        <taxon>Bacillati</taxon>
        <taxon>Bacillota</taxon>
        <taxon>Clostridia</taxon>
        <taxon>Lachnospirales</taxon>
        <taxon>Lachnospiraceae</taxon>
        <taxon>Lachnospiraceae incertae sedis</taxon>
        <taxon>Candidatus Fimicola</taxon>
    </lineage>
</organism>
<dbReference type="GO" id="GO:0000902">
    <property type="term" value="P:cell morphogenesis"/>
    <property type="evidence" value="ECO:0007669"/>
    <property type="project" value="InterPro"/>
</dbReference>
<dbReference type="EMBL" id="JADIMX010000074">
    <property type="protein sequence ID" value="MBO8434425.1"/>
    <property type="molecule type" value="Genomic_DNA"/>
</dbReference>
<evidence type="ECO:0000256" key="5">
    <source>
        <dbReference type="ARBA" id="ARBA00046874"/>
    </source>
</evidence>
<reference evidence="9" key="1">
    <citation type="submission" date="2020-10" db="EMBL/GenBank/DDBJ databases">
        <authorList>
            <person name="Gilroy R."/>
        </authorList>
    </citation>
    <scope>NUCLEOTIDE SEQUENCE</scope>
    <source>
        <strain evidence="9">F6-4510</strain>
    </source>
</reference>
<reference evidence="9" key="2">
    <citation type="journal article" date="2021" name="PeerJ">
        <title>Extensive microbial diversity within the chicken gut microbiome revealed by metagenomics and culture.</title>
        <authorList>
            <person name="Gilroy R."/>
            <person name="Ravi A."/>
            <person name="Getino M."/>
            <person name="Pursley I."/>
            <person name="Horton D.L."/>
            <person name="Alikhan N.F."/>
            <person name="Baker D."/>
            <person name="Gharbi K."/>
            <person name="Hall N."/>
            <person name="Watson M."/>
            <person name="Adriaenssens E.M."/>
            <person name="Foster-Nyarko E."/>
            <person name="Jarju S."/>
            <person name="Secka A."/>
            <person name="Antonio M."/>
            <person name="Oren A."/>
            <person name="Chaudhuri R.R."/>
            <person name="La Ragione R."/>
            <person name="Hildebrand F."/>
            <person name="Pallen M.J."/>
        </authorList>
    </citation>
    <scope>NUCLEOTIDE SEQUENCE</scope>
    <source>
        <strain evidence="9">F6-4510</strain>
    </source>
</reference>
<feature type="domain" description="Septum site-determining protein MinC N-terminal" evidence="8">
    <location>
        <begin position="7"/>
        <end position="79"/>
    </location>
</feature>
<dbReference type="InterPro" id="IPR013033">
    <property type="entry name" value="MinC"/>
</dbReference>
<keyword evidence="3 6" id="KW-0717">Septation</keyword>
<evidence type="ECO:0000256" key="1">
    <source>
        <dbReference type="ARBA" id="ARBA00006291"/>
    </source>
</evidence>
<comment type="subunit">
    <text evidence="5 6">Interacts with MinD and FtsZ.</text>
</comment>
<evidence type="ECO:0000256" key="3">
    <source>
        <dbReference type="ARBA" id="ARBA00023210"/>
    </source>
</evidence>
<evidence type="ECO:0000259" key="8">
    <source>
        <dbReference type="Pfam" id="PF22642"/>
    </source>
</evidence>
<dbReference type="GO" id="GO:0000917">
    <property type="term" value="P:division septum assembly"/>
    <property type="evidence" value="ECO:0007669"/>
    <property type="project" value="UniProtKB-KW"/>
</dbReference>
<evidence type="ECO:0000313" key="9">
    <source>
        <dbReference type="EMBL" id="MBO8434425.1"/>
    </source>
</evidence>
<evidence type="ECO:0000256" key="4">
    <source>
        <dbReference type="ARBA" id="ARBA00023306"/>
    </source>
</evidence>
<dbReference type="Gene3D" id="2.160.20.70">
    <property type="match status" value="1"/>
</dbReference>
<dbReference type="Proteomes" id="UP000823611">
    <property type="component" value="Unassembled WGS sequence"/>
</dbReference>
<dbReference type="PANTHER" id="PTHR34108">
    <property type="entry name" value="SEPTUM SITE-DETERMINING PROTEIN MINC"/>
    <property type="match status" value="1"/>
</dbReference>
<dbReference type="AlphaFoldDB" id="A0A9D9DY94"/>
<dbReference type="InterPro" id="IPR016098">
    <property type="entry name" value="CAP/MinC_C"/>
</dbReference>
<dbReference type="PANTHER" id="PTHR34108:SF1">
    <property type="entry name" value="SEPTUM SITE-DETERMINING PROTEIN MINC"/>
    <property type="match status" value="1"/>
</dbReference>
<comment type="function">
    <text evidence="6">Cell division inhibitor that blocks the formation of polar Z ring septums. Rapidly oscillates between the poles of the cell to destabilize FtsZ filaments that have formed before they mature into polar Z rings. Prevents FtsZ polymerization.</text>
</comment>
<dbReference type="InterPro" id="IPR005526">
    <property type="entry name" value="Septum_form_inhib_MinC_C"/>
</dbReference>
<keyword evidence="4 6" id="KW-0131">Cell cycle</keyword>
<dbReference type="GO" id="GO:1901891">
    <property type="term" value="P:regulation of cell septum assembly"/>
    <property type="evidence" value="ECO:0007669"/>
    <property type="project" value="InterPro"/>
</dbReference>
<protein>
    <recommendedName>
        <fullName evidence="6">Probable septum site-determining protein MinC</fullName>
    </recommendedName>
</protein>
<name>A0A9D9DY94_9FIRM</name>
<dbReference type="Pfam" id="PF22642">
    <property type="entry name" value="MinC_N_1"/>
    <property type="match status" value="1"/>
</dbReference>
<proteinExistence type="inferred from homology"/>
<dbReference type="Pfam" id="PF03775">
    <property type="entry name" value="MinC_C"/>
    <property type="match status" value="1"/>
</dbReference>
<dbReference type="InterPro" id="IPR036145">
    <property type="entry name" value="MinC_C_sf"/>
</dbReference>
<dbReference type="SUPFAM" id="SSF63848">
    <property type="entry name" value="Cell-division inhibitor MinC, C-terminal domain"/>
    <property type="match status" value="1"/>
</dbReference>
<evidence type="ECO:0000259" key="7">
    <source>
        <dbReference type="Pfam" id="PF03775"/>
    </source>
</evidence>
<evidence type="ECO:0000256" key="2">
    <source>
        <dbReference type="ARBA" id="ARBA00022618"/>
    </source>
</evidence>
<accession>A0A9D9DY94</accession>
<dbReference type="HAMAP" id="MF_00267">
    <property type="entry name" value="MinC"/>
    <property type="match status" value="1"/>
</dbReference>
<evidence type="ECO:0000313" key="10">
    <source>
        <dbReference type="Proteomes" id="UP000823611"/>
    </source>
</evidence>
<evidence type="ECO:0000256" key="6">
    <source>
        <dbReference type="HAMAP-Rule" id="MF_00267"/>
    </source>
</evidence>
<dbReference type="Gene3D" id="3.30.160.540">
    <property type="match status" value="1"/>
</dbReference>
<dbReference type="InterPro" id="IPR055219">
    <property type="entry name" value="MinC_N_1"/>
</dbReference>
<comment type="caution">
    <text evidence="9">The sequence shown here is derived from an EMBL/GenBank/DDBJ whole genome shotgun (WGS) entry which is preliminary data.</text>
</comment>